<name>A0ACB0IK57_TRIPR</name>
<evidence type="ECO:0000313" key="1">
    <source>
        <dbReference type="EMBL" id="CAJ2632360.1"/>
    </source>
</evidence>
<dbReference type="EMBL" id="CASHSV030000001">
    <property type="protein sequence ID" value="CAJ2632360.1"/>
    <property type="molecule type" value="Genomic_DNA"/>
</dbReference>
<accession>A0ACB0IK57</accession>
<evidence type="ECO:0000313" key="2">
    <source>
        <dbReference type="Proteomes" id="UP001177021"/>
    </source>
</evidence>
<gene>
    <name evidence="1" type="ORF">MILVUS5_LOCUS3685</name>
</gene>
<dbReference type="Proteomes" id="UP001177021">
    <property type="component" value="Unassembled WGS sequence"/>
</dbReference>
<protein>
    <submittedName>
        <fullName evidence="1">Uncharacterized protein</fullName>
    </submittedName>
</protein>
<keyword evidence="2" id="KW-1185">Reference proteome</keyword>
<comment type="caution">
    <text evidence="1">The sequence shown here is derived from an EMBL/GenBank/DDBJ whole genome shotgun (WGS) entry which is preliminary data.</text>
</comment>
<proteinExistence type="predicted"/>
<sequence length="247" mass="28397">MQCNATLSFQIFSIHNNNNKISTLNKKKKITLSLFSLCMKENNNLFIMSHQSSAESDDKIPSHPLDIKVPHSSKDHVNFEKEQENPFSLNTQKSQNHDEDDEDKDKDKDATTQNPSLLCNKEKIDDEAKELTSVEEVSERERLKRHRVEVAGRVWIPEIWGQEDLLKNWIDCTAFDAPLVPSKITMARAALVQEGTKTNATPLSIDNRDMEFNVHKDLSLDNNNCTNVDVQNTQVFRHQEEHLNKKT</sequence>
<reference evidence="1" key="1">
    <citation type="submission" date="2023-10" db="EMBL/GenBank/DDBJ databases">
        <authorList>
            <person name="Rodriguez Cubillos JULIANA M."/>
            <person name="De Vega J."/>
        </authorList>
    </citation>
    <scope>NUCLEOTIDE SEQUENCE</scope>
</reference>
<organism evidence="1 2">
    <name type="scientific">Trifolium pratense</name>
    <name type="common">Red clover</name>
    <dbReference type="NCBI Taxonomy" id="57577"/>
    <lineage>
        <taxon>Eukaryota</taxon>
        <taxon>Viridiplantae</taxon>
        <taxon>Streptophyta</taxon>
        <taxon>Embryophyta</taxon>
        <taxon>Tracheophyta</taxon>
        <taxon>Spermatophyta</taxon>
        <taxon>Magnoliopsida</taxon>
        <taxon>eudicotyledons</taxon>
        <taxon>Gunneridae</taxon>
        <taxon>Pentapetalae</taxon>
        <taxon>rosids</taxon>
        <taxon>fabids</taxon>
        <taxon>Fabales</taxon>
        <taxon>Fabaceae</taxon>
        <taxon>Papilionoideae</taxon>
        <taxon>50 kb inversion clade</taxon>
        <taxon>NPAAA clade</taxon>
        <taxon>Hologalegina</taxon>
        <taxon>IRL clade</taxon>
        <taxon>Trifolieae</taxon>
        <taxon>Trifolium</taxon>
    </lineage>
</organism>